<keyword evidence="1" id="KW-0732">Signal</keyword>
<proteinExistence type="predicted"/>
<sequence>MKTALKTAMKTAAALLAAAVTLAPTVHAQDEIDWTGGRPLPPGTEVPYEPGYASAWKLYDVIRFGDPNFRNIKVQGVRVMGAFEGDSVMCHMNAKGGRNECYKDGKKATKLGWGRGGEVITFDPKVEQFAPLIRDYNNLELQLSSDTGVNLSS</sequence>
<evidence type="ECO:0000313" key="3">
    <source>
        <dbReference type="Proteomes" id="UP001071110"/>
    </source>
</evidence>
<evidence type="ECO:0000313" key="2">
    <source>
        <dbReference type="EMBL" id="MCZ2219853.1"/>
    </source>
</evidence>
<keyword evidence="3" id="KW-1185">Reference proteome</keyword>
<gene>
    <name evidence="2" type="ORF">NUW87_00460</name>
</gene>
<dbReference type="Proteomes" id="UP001071110">
    <property type="component" value="Unassembled WGS sequence"/>
</dbReference>
<organism evidence="2 3">
    <name type="scientific">Corynebacterium pilbarense</name>
    <dbReference type="NCBI Taxonomy" id="1288393"/>
    <lineage>
        <taxon>Bacteria</taxon>
        <taxon>Bacillati</taxon>
        <taxon>Actinomycetota</taxon>
        <taxon>Actinomycetes</taxon>
        <taxon>Mycobacteriales</taxon>
        <taxon>Corynebacteriaceae</taxon>
        <taxon>Corynebacterium</taxon>
    </lineage>
</organism>
<reference evidence="2" key="1">
    <citation type="submission" date="2022-08" db="EMBL/GenBank/DDBJ databases">
        <title>Corynebacterium sp. nov., isolated from clinical breast specimens.</title>
        <authorList>
            <person name="Zhang T."/>
        </authorList>
    </citation>
    <scope>NUCLEOTIDE SEQUENCE</scope>
    <source>
        <strain evidence="2">CCUG 57942</strain>
    </source>
</reference>
<dbReference type="EMBL" id="JANRML010000001">
    <property type="protein sequence ID" value="MCZ2219853.1"/>
    <property type="molecule type" value="Genomic_DNA"/>
</dbReference>
<protein>
    <recommendedName>
        <fullName evidence="4">Secreted protein</fullName>
    </recommendedName>
</protein>
<comment type="caution">
    <text evidence="2">The sequence shown here is derived from an EMBL/GenBank/DDBJ whole genome shotgun (WGS) entry which is preliminary data.</text>
</comment>
<feature type="chain" id="PRO_5040321435" description="Secreted protein" evidence="1">
    <location>
        <begin position="29"/>
        <end position="153"/>
    </location>
</feature>
<dbReference type="RefSeq" id="WP_269026804.1">
    <property type="nucleotide sequence ID" value="NZ_BAABDP010000009.1"/>
</dbReference>
<accession>A0A9Q4IF88</accession>
<evidence type="ECO:0000256" key="1">
    <source>
        <dbReference type="SAM" id="SignalP"/>
    </source>
</evidence>
<feature type="signal peptide" evidence="1">
    <location>
        <begin position="1"/>
        <end position="28"/>
    </location>
</feature>
<dbReference type="AlphaFoldDB" id="A0A9Q4IF88"/>
<evidence type="ECO:0008006" key="4">
    <source>
        <dbReference type="Google" id="ProtNLM"/>
    </source>
</evidence>
<name>A0A9Q4IF88_9CORY</name>